<comment type="caution">
    <text evidence="1">The sequence shown here is derived from an EMBL/GenBank/DDBJ whole genome shotgun (WGS) entry which is preliminary data.</text>
</comment>
<evidence type="ECO:0000313" key="1">
    <source>
        <dbReference type="EMBL" id="GAH54080.1"/>
    </source>
</evidence>
<gene>
    <name evidence="1" type="ORF">S03H2_34230</name>
</gene>
<dbReference type="AlphaFoldDB" id="X1HAJ8"/>
<dbReference type="EMBL" id="BARU01020871">
    <property type="protein sequence ID" value="GAH54080.1"/>
    <property type="molecule type" value="Genomic_DNA"/>
</dbReference>
<name>X1HAJ8_9ZZZZ</name>
<organism evidence="1">
    <name type="scientific">marine sediment metagenome</name>
    <dbReference type="NCBI Taxonomy" id="412755"/>
    <lineage>
        <taxon>unclassified sequences</taxon>
        <taxon>metagenomes</taxon>
        <taxon>ecological metagenomes</taxon>
    </lineage>
</organism>
<proteinExistence type="predicted"/>
<accession>X1HAJ8</accession>
<reference evidence="1" key="1">
    <citation type="journal article" date="2014" name="Front. Microbiol.">
        <title>High frequency of phylogenetically diverse reductive dehalogenase-homologous genes in deep subseafloor sedimentary metagenomes.</title>
        <authorList>
            <person name="Kawai M."/>
            <person name="Futagami T."/>
            <person name="Toyoda A."/>
            <person name="Takaki Y."/>
            <person name="Nishi S."/>
            <person name="Hori S."/>
            <person name="Arai W."/>
            <person name="Tsubouchi T."/>
            <person name="Morono Y."/>
            <person name="Uchiyama I."/>
            <person name="Ito T."/>
            <person name="Fujiyama A."/>
            <person name="Inagaki F."/>
            <person name="Takami H."/>
        </authorList>
    </citation>
    <scope>NUCLEOTIDE SEQUENCE</scope>
    <source>
        <strain evidence="1">Expedition CK06-06</strain>
    </source>
</reference>
<protein>
    <submittedName>
        <fullName evidence="1">Uncharacterized protein</fullName>
    </submittedName>
</protein>
<feature type="non-terminal residue" evidence="1">
    <location>
        <position position="1"/>
    </location>
</feature>
<sequence>VKHFMRLIGIEDYSNDINNLCEINLENCLLLAWKNRDVLKRKIEKMLPDLKKKASYPAVILKKLLRGEFIDTEDWAS</sequence>